<evidence type="ECO:0000259" key="9">
    <source>
        <dbReference type="PROSITE" id="PS51779"/>
    </source>
</evidence>
<feature type="domain" description="POTRA" evidence="9">
    <location>
        <begin position="51"/>
        <end position="120"/>
    </location>
</feature>
<dbReference type="InterPro" id="IPR034746">
    <property type="entry name" value="POTRA"/>
</dbReference>
<evidence type="ECO:0000256" key="2">
    <source>
        <dbReference type="ARBA" id="ARBA00022475"/>
    </source>
</evidence>
<keyword evidence="5 8" id="KW-1133">Transmembrane helix</keyword>
<keyword evidence="7" id="KW-0131">Cell cycle</keyword>
<dbReference type="PROSITE" id="PS51779">
    <property type="entry name" value="POTRA"/>
    <property type="match status" value="1"/>
</dbReference>
<keyword evidence="3" id="KW-0132">Cell division</keyword>
<feature type="transmembrane region" description="Helical" evidence="8">
    <location>
        <begin position="25"/>
        <end position="45"/>
    </location>
</feature>
<dbReference type="InterPro" id="IPR013685">
    <property type="entry name" value="POTRA_FtsQ_type"/>
</dbReference>
<evidence type="ECO:0000256" key="4">
    <source>
        <dbReference type="ARBA" id="ARBA00022692"/>
    </source>
</evidence>
<dbReference type="GO" id="GO:0051301">
    <property type="term" value="P:cell division"/>
    <property type="evidence" value="ECO:0007669"/>
    <property type="project" value="UniProtKB-KW"/>
</dbReference>
<gene>
    <name evidence="10" type="ORF">UFOPK3522_00295</name>
    <name evidence="11" type="ORF">UFOPK4175_00333</name>
</gene>
<sequence>MPSWPNALPRGPRLAAMPRIRRPSLTLVVSLLVAAAVLCGGWVWLRDSSLVAVENVTVTGASGLGAPAVRSALTGSAQQMTTLNVDRAALSEAVVRFPLVKSISVTTKFPHGMMIVVHEREPVAALVAPGGTTAVAADGVILGGIPSSGLPVISVSSLVSGSRVVDRTTASEVALAALAPRQLRSELTQVTSGPEGLTATLRAGPLLRFGDGERLKAKWVAASRVLKDPQSAGAGYIDVSIPERPASGMLATADSAQTPAQ</sequence>
<protein>
    <submittedName>
        <fullName evidence="11">Unannotated protein</fullName>
    </submittedName>
</protein>
<accession>A0A6J7RR48</accession>
<evidence type="ECO:0000256" key="5">
    <source>
        <dbReference type="ARBA" id="ARBA00022989"/>
    </source>
</evidence>
<evidence type="ECO:0000256" key="7">
    <source>
        <dbReference type="ARBA" id="ARBA00023306"/>
    </source>
</evidence>
<evidence type="ECO:0000256" key="8">
    <source>
        <dbReference type="SAM" id="Phobius"/>
    </source>
</evidence>
<proteinExistence type="predicted"/>
<dbReference type="PANTHER" id="PTHR37820:SF1">
    <property type="entry name" value="CELL DIVISION PROTEIN FTSQ"/>
    <property type="match status" value="1"/>
</dbReference>
<evidence type="ECO:0000313" key="11">
    <source>
        <dbReference type="EMBL" id="CAB5031132.1"/>
    </source>
</evidence>
<name>A0A6J7RR48_9ZZZZ</name>
<keyword evidence="6 8" id="KW-0472">Membrane</keyword>
<evidence type="ECO:0000256" key="1">
    <source>
        <dbReference type="ARBA" id="ARBA00004370"/>
    </source>
</evidence>
<dbReference type="InterPro" id="IPR050487">
    <property type="entry name" value="FtsQ_DivIB"/>
</dbReference>
<dbReference type="Pfam" id="PF08478">
    <property type="entry name" value="POTRA_1"/>
    <property type="match status" value="1"/>
</dbReference>
<evidence type="ECO:0000256" key="3">
    <source>
        <dbReference type="ARBA" id="ARBA00022618"/>
    </source>
</evidence>
<keyword evidence="2" id="KW-1003">Cell membrane</keyword>
<organism evidence="11">
    <name type="scientific">freshwater metagenome</name>
    <dbReference type="NCBI Taxonomy" id="449393"/>
    <lineage>
        <taxon>unclassified sequences</taxon>
        <taxon>metagenomes</taxon>
        <taxon>ecological metagenomes</taxon>
    </lineage>
</organism>
<dbReference type="Gene3D" id="3.10.20.310">
    <property type="entry name" value="membrane protein fhac"/>
    <property type="match status" value="1"/>
</dbReference>
<keyword evidence="4 8" id="KW-0812">Transmembrane</keyword>
<dbReference type="PANTHER" id="PTHR37820">
    <property type="entry name" value="CELL DIVISION PROTEIN DIVIB"/>
    <property type="match status" value="1"/>
</dbReference>
<dbReference type="EMBL" id="CAESAO010000013">
    <property type="protein sequence ID" value="CAB4337425.1"/>
    <property type="molecule type" value="Genomic_DNA"/>
</dbReference>
<dbReference type="EMBL" id="CAFBPX010000040">
    <property type="protein sequence ID" value="CAB5031132.1"/>
    <property type="molecule type" value="Genomic_DNA"/>
</dbReference>
<comment type="subcellular location">
    <subcellularLocation>
        <location evidence="1">Membrane</location>
    </subcellularLocation>
</comment>
<reference evidence="11" key="1">
    <citation type="submission" date="2020-05" db="EMBL/GenBank/DDBJ databases">
        <authorList>
            <person name="Chiriac C."/>
            <person name="Salcher M."/>
            <person name="Ghai R."/>
            <person name="Kavagutti S V."/>
        </authorList>
    </citation>
    <scope>NUCLEOTIDE SEQUENCE</scope>
</reference>
<dbReference type="AlphaFoldDB" id="A0A6J7RR48"/>
<dbReference type="GO" id="GO:0005886">
    <property type="term" value="C:plasma membrane"/>
    <property type="evidence" value="ECO:0007669"/>
    <property type="project" value="TreeGrafter"/>
</dbReference>
<evidence type="ECO:0000256" key="6">
    <source>
        <dbReference type="ARBA" id="ARBA00023136"/>
    </source>
</evidence>
<evidence type="ECO:0000313" key="10">
    <source>
        <dbReference type="EMBL" id="CAB4337425.1"/>
    </source>
</evidence>